<dbReference type="Pfam" id="PF07729">
    <property type="entry name" value="FCD"/>
    <property type="match status" value="1"/>
</dbReference>
<dbReference type="Pfam" id="PF00392">
    <property type="entry name" value="GntR"/>
    <property type="match status" value="1"/>
</dbReference>
<dbReference type="GO" id="GO:0003677">
    <property type="term" value="F:DNA binding"/>
    <property type="evidence" value="ECO:0007669"/>
    <property type="project" value="UniProtKB-KW"/>
</dbReference>
<dbReference type="RefSeq" id="WP_137450074.1">
    <property type="nucleotide sequence ID" value="NZ_SZZH01000003.1"/>
</dbReference>
<evidence type="ECO:0000259" key="4">
    <source>
        <dbReference type="PROSITE" id="PS50949"/>
    </source>
</evidence>
<dbReference type="SUPFAM" id="SSF48008">
    <property type="entry name" value="GntR ligand-binding domain-like"/>
    <property type="match status" value="1"/>
</dbReference>
<proteinExistence type="predicted"/>
<dbReference type="SMART" id="SM00895">
    <property type="entry name" value="FCD"/>
    <property type="match status" value="1"/>
</dbReference>
<evidence type="ECO:0000256" key="2">
    <source>
        <dbReference type="ARBA" id="ARBA00023125"/>
    </source>
</evidence>
<dbReference type="InterPro" id="IPR011711">
    <property type="entry name" value="GntR_C"/>
</dbReference>
<dbReference type="PANTHER" id="PTHR43537:SF24">
    <property type="entry name" value="GLUCONATE OPERON TRANSCRIPTIONAL REPRESSOR"/>
    <property type="match status" value="1"/>
</dbReference>
<evidence type="ECO:0000256" key="3">
    <source>
        <dbReference type="ARBA" id="ARBA00023163"/>
    </source>
</evidence>
<gene>
    <name evidence="5" type="ORF">FDO65_12635</name>
</gene>
<feature type="domain" description="HTH gntR-type" evidence="4">
    <location>
        <begin position="15"/>
        <end position="82"/>
    </location>
</feature>
<comment type="caution">
    <text evidence="5">The sequence shown here is derived from an EMBL/GenBank/DDBJ whole genome shotgun (WGS) entry which is preliminary data.</text>
</comment>
<dbReference type="InterPro" id="IPR008920">
    <property type="entry name" value="TF_FadR/GntR_C"/>
</dbReference>
<keyword evidence="1" id="KW-0805">Transcription regulation</keyword>
<dbReference type="InterPro" id="IPR036388">
    <property type="entry name" value="WH-like_DNA-bd_sf"/>
</dbReference>
<dbReference type="Proteomes" id="UP000306985">
    <property type="component" value="Unassembled WGS sequence"/>
</dbReference>
<dbReference type="InterPro" id="IPR036390">
    <property type="entry name" value="WH_DNA-bd_sf"/>
</dbReference>
<name>A0A4U6QEC8_9ACTN</name>
<keyword evidence="6" id="KW-1185">Reference proteome</keyword>
<protein>
    <submittedName>
        <fullName evidence="5">GntR family transcriptional regulator</fullName>
    </submittedName>
</protein>
<dbReference type="AlphaFoldDB" id="A0A4U6QEC8"/>
<evidence type="ECO:0000313" key="5">
    <source>
        <dbReference type="EMBL" id="TKV58411.1"/>
    </source>
</evidence>
<dbReference type="SUPFAM" id="SSF46785">
    <property type="entry name" value="Winged helix' DNA-binding domain"/>
    <property type="match status" value="1"/>
</dbReference>
<organism evidence="5 6">
    <name type="scientific">Nakamurella flava</name>
    <dbReference type="NCBI Taxonomy" id="2576308"/>
    <lineage>
        <taxon>Bacteria</taxon>
        <taxon>Bacillati</taxon>
        <taxon>Actinomycetota</taxon>
        <taxon>Actinomycetes</taxon>
        <taxon>Nakamurellales</taxon>
        <taxon>Nakamurellaceae</taxon>
        <taxon>Nakamurella</taxon>
    </lineage>
</organism>
<dbReference type="OrthoDB" id="8663149at2"/>
<dbReference type="PROSITE" id="PS50949">
    <property type="entry name" value="HTH_GNTR"/>
    <property type="match status" value="1"/>
</dbReference>
<dbReference type="SMART" id="SM00345">
    <property type="entry name" value="HTH_GNTR"/>
    <property type="match status" value="1"/>
</dbReference>
<dbReference type="InterPro" id="IPR000524">
    <property type="entry name" value="Tscrpt_reg_HTH_GntR"/>
</dbReference>
<reference evidence="5 6" key="1">
    <citation type="submission" date="2019-05" db="EMBL/GenBank/DDBJ databases">
        <title>Nakamurella sp. N5BH11, whole genome shotgun sequence.</title>
        <authorList>
            <person name="Tuo L."/>
        </authorList>
    </citation>
    <scope>NUCLEOTIDE SEQUENCE [LARGE SCALE GENOMIC DNA]</scope>
    <source>
        <strain evidence="5 6">N5BH11</strain>
    </source>
</reference>
<keyword evidence="2" id="KW-0238">DNA-binding</keyword>
<evidence type="ECO:0000256" key="1">
    <source>
        <dbReference type="ARBA" id="ARBA00023015"/>
    </source>
</evidence>
<keyword evidence="3" id="KW-0804">Transcription</keyword>
<dbReference type="Gene3D" id="1.10.10.10">
    <property type="entry name" value="Winged helix-like DNA-binding domain superfamily/Winged helix DNA-binding domain"/>
    <property type="match status" value="1"/>
</dbReference>
<dbReference type="EMBL" id="SZZH01000003">
    <property type="protein sequence ID" value="TKV58411.1"/>
    <property type="molecule type" value="Genomic_DNA"/>
</dbReference>
<dbReference type="Gene3D" id="1.20.120.530">
    <property type="entry name" value="GntR ligand-binding domain-like"/>
    <property type="match status" value="1"/>
</dbReference>
<dbReference type="PANTHER" id="PTHR43537">
    <property type="entry name" value="TRANSCRIPTIONAL REGULATOR, GNTR FAMILY"/>
    <property type="match status" value="1"/>
</dbReference>
<dbReference type="GO" id="GO:0003700">
    <property type="term" value="F:DNA-binding transcription factor activity"/>
    <property type="evidence" value="ECO:0007669"/>
    <property type="project" value="InterPro"/>
</dbReference>
<sequence>MVDEPTARRGAGGRQRLSDKAASYVRGLIMSGQLRPGAGVRPEIVGQALGISATPAREALQALRVEGFLLSVPQQGFQVAPLTGQDIRDLFQAQALIAGELAARAARAATQSQVRELEALHHELIAAAARNDHPQLEEKNHAFHREINLVAGSPRIAGVLGMLTRYVPHDFYAEITGWPRATIDDHEQILRGIQIRDADHSRQAMQRHITHAGELLARHFEERSPDGAGLRP</sequence>
<accession>A0A4U6QEC8</accession>
<evidence type="ECO:0000313" key="6">
    <source>
        <dbReference type="Proteomes" id="UP000306985"/>
    </source>
</evidence>